<comment type="caution">
    <text evidence="1">The sequence shown here is derived from an EMBL/GenBank/DDBJ whole genome shotgun (WGS) entry which is preliminary data.</text>
</comment>
<organism evidence="1 2">
    <name type="scientific">Melastoma candidum</name>
    <dbReference type="NCBI Taxonomy" id="119954"/>
    <lineage>
        <taxon>Eukaryota</taxon>
        <taxon>Viridiplantae</taxon>
        <taxon>Streptophyta</taxon>
        <taxon>Embryophyta</taxon>
        <taxon>Tracheophyta</taxon>
        <taxon>Spermatophyta</taxon>
        <taxon>Magnoliopsida</taxon>
        <taxon>eudicotyledons</taxon>
        <taxon>Gunneridae</taxon>
        <taxon>Pentapetalae</taxon>
        <taxon>rosids</taxon>
        <taxon>malvids</taxon>
        <taxon>Myrtales</taxon>
        <taxon>Melastomataceae</taxon>
        <taxon>Melastomatoideae</taxon>
        <taxon>Melastomateae</taxon>
        <taxon>Melastoma</taxon>
    </lineage>
</organism>
<gene>
    <name evidence="1" type="ORF">MLD38_030496</name>
</gene>
<evidence type="ECO:0000313" key="2">
    <source>
        <dbReference type="Proteomes" id="UP001057402"/>
    </source>
</evidence>
<evidence type="ECO:0000313" key="1">
    <source>
        <dbReference type="EMBL" id="KAI4325068.1"/>
    </source>
</evidence>
<reference evidence="2" key="1">
    <citation type="journal article" date="2023" name="Front. Plant Sci.">
        <title>Chromosomal-level genome assembly of Melastoma candidum provides insights into trichome evolution.</title>
        <authorList>
            <person name="Zhong Y."/>
            <person name="Wu W."/>
            <person name="Sun C."/>
            <person name="Zou P."/>
            <person name="Liu Y."/>
            <person name="Dai S."/>
            <person name="Zhou R."/>
        </authorList>
    </citation>
    <scope>NUCLEOTIDE SEQUENCE [LARGE SCALE GENOMIC DNA]</scope>
</reference>
<protein>
    <submittedName>
        <fullName evidence="1">Uncharacterized protein</fullName>
    </submittedName>
</protein>
<dbReference type="Proteomes" id="UP001057402">
    <property type="component" value="Chromosome 9"/>
</dbReference>
<keyword evidence="2" id="KW-1185">Reference proteome</keyword>
<name>A0ACB9MN09_9MYRT</name>
<dbReference type="EMBL" id="CM042888">
    <property type="protein sequence ID" value="KAI4325068.1"/>
    <property type="molecule type" value="Genomic_DNA"/>
</dbReference>
<sequence>MAVIVLRSGQLSELISQLQEILKGVDDVDITSNKFEYAFLAAQIRLLAREIRELSSSDPITIYNGGSSHTGMDNMVL</sequence>
<accession>A0ACB9MN09</accession>
<proteinExistence type="predicted"/>